<reference evidence="2 3" key="1">
    <citation type="submission" date="2019-04" db="EMBL/GenBank/DDBJ databases">
        <title>Friends and foes A comparative genomics studyof 23 Aspergillus species from section Flavi.</title>
        <authorList>
            <consortium name="DOE Joint Genome Institute"/>
            <person name="Kjaerbolling I."/>
            <person name="Vesth T."/>
            <person name="Frisvad J.C."/>
            <person name="Nybo J.L."/>
            <person name="Theobald S."/>
            <person name="Kildgaard S."/>
            <person name="Isbrandt T."/>
            <person name="Kuo A."/>
            <person name="Sato A."/>
            <person name="Lyhne E.K."/>
            <person name="Kogle M.E."/>
            <person name="Wiebenga A."/>
            <person name="Kun R.S."/>
            <person name="Lubbers R.J."/>
            <person name="Makela M.R."/>
            <person name="Barry K."/>
            <person name="Chovatia M."/>
            <person name="Clum A."/>
            <person name="Daum C."/>
            <person name="Haridas S."/>
            <person name="He G."/>
            <person name="LaButti K."/>
            <person name="Lipzen A."/>
            <person name="Mondo S."/>
            <person name="Riley R."/>
            <person name="Salamov A."/>
            <person name="Simmons B.A."/>
            <person name="Magnuson J.K."/>
            <person name="Henrissat B."/>
            <person name="Mortensen U.H."/>
            <person name="Larsen T.O."/>
            <person name="Devries R.P."/>
            <person name="Grigoriev I.V."/>
            <person name="Machida M."/>
            <person name="Baker S.E."/>
            <person name="Andersen M.R."/>
        </authorList>
    </citation>
    <scope>NUCLEOTIDE SEQUENCE [LARGE SCALE GENOMIC DNA]</scope>
    <source>
        <strain evidence="2 3">CBS 763.97</strain>
    </source>
</reference>
<proteinExistence type="predicted"/>
<accession>A0A5N6ZXE6</accession>
<gene>
    <name evidence="2" type="ORF">BDV27DRAFT_19838</name>
</gene>
<keyword evidence="3" id="KW-1185">Reference proteome</keyword>
<sequence>MSNKESLPRALKRHGGLTIPLKKTISFSFFLSLILSLSLSLFFFFFFFSPVAYSQLTRHSTQSKIWRNGKRW</sequence>
<keyword evidence="1" id="KW-0472">Membrane</keyword>
<keyword evidence="1" id="KW-0812">Transmembrane</keyword>
<organism evidence="2 3">
    <name type="scientific">Aspergillus caelatus</name>
    <dbReference type="NCBI Taxonomy" id="61420"/>
    <lineage>
        <taxon>Eukaryota</taxon>
        <taxon>Fungi</taxon>
        <taxon>Dikarya</taxon>
        <taxon>Ascomycota</taxon>
        <taxon>Pezizomycotina</taxon>
        <taxon>Eurotiomycetes</taxon>
        <taxon>Eurotiomycetidae</taxon>
        <taxon>Eurotiales</taxon>
        <taxon>Aspergillaceae</taxon>
        <taxon>Aspergillus</taxon>
        <taxon>Aspergillus subgen. Circumdati</taxon>
    </lineage>
</organism>
<feature type="transmembrane region" description="Helical" evidence="1">
    <location>
        <begin position="25"/>
        <end position="48"/>
    </location>
</feature>
<evidence type="ECO:0000256" key="1">
    <source>
        <dbReference type="SAM" id="Phobius"/>
    </source>
</evidence>
<dbReference type="EMBL" id="ML737709">
    <property type="protein sequence ID" value="KAE8362267.1"/>
    <property type="molecule type" value="Genomic_DNA"/>
</dbReference>
<dbReference type="GeneID" id="43660426"/>
<dbReference type="AlphaFoldDB" id="A0A5N6ZXE6"/>
<keyword evidence="1" id="KW-1133">Transmembrane helix</keyword>
<evidence type="ECO:0000313" key="3">
    <source>
        <dbReference type="Proteomes" id="UP000326268"/>
    </source>
</evidence>
<dbReference type="Proteomes" id="UP000326268">
    <property type="component" value="Unassembled WGS sequence"/>
</dbReference>
<dbReference type="RefSeq" id="XP_031925348.1">
    <property type="nucleotide sequence ID" value="XM_032075980.1"/>
</dbReference>
<protein>
    <submittedName>
        <fullName evidence="2">Uncharacterized protein</fullName>
    </submittedName>
</protein>
<name>A0A5N6ZXE6_9EURO</name>
<evidence type="ECO:0000313" key="2">
    <source>
        <dbReference type="EMBL" id="KAE8362267.1"/>
    </source>
</evidence>